<evidence type="ECO:0000313" key="2">
    <source>
        <dbReference type="Proteomes" id="UP000616779"/>
    </source>
</evidence>
<dbReference type="Proteomes" id="UP000616779">
    <property type="component" value="Unassembled WGS sequence"/>
</dbReference>
<dbReference type="RefSeq" id="WP_171645900.1">
    <property type="nucleotide sequence ID" value="NZ_WHOA01000165.1"/>
</dbReference>
<name>A0ABX1Y0W8_9BACL</name>
<comment type="caution">
    <text evidence="1">The sequence shown here is derived from an EMBL/GenBank/DDBJ whole genome shotgun (WGS) entry which is preliminary data.</text>
</comment>
<gene>
    <name evidence="1" type="ORF">GC098_24415</name>
</gene>
<dbReference type="EMBL" id="WHOA01000165">
    <property type="protein sequence ID" value="NOU74503.1"/>
    <property type="molecule type" value="Genomic_DNA"/>
</dbReference>
<protein>
    <recommendedName>
        <fullName evidence="3">DUF2935 domain-containing protein</fullName>
    </recommendedName>
</protein>
<keyword evidence="2" id="KW-1185">Reference proteome</keyword>
<accession>A0ABX1Y0W8</accession>
<evidence type="ECO:0008006" key="3">
    <source>
        <dbReference type="Google" id="ProtNLM"/>
    </source>
</evidence>
<organism evidence="1 2">
    <name type="scientific">Paenibacillus phytorum</name>
    <dbReference type="NCBI Taxonomy" id="2654977"/>
    <lineage>
        <taxon>Bacteria</taxon>
        <taxon>Bacillati</taxon>
        <taxon>Bacillota</taxon>
        <taxon>Bacilli</taxon>
        <taxon>Bacillales</taxon>
        <taxon>Paenibacillaceae</taxon>
        <taxon>Paenibacillus</taxon>
    </lineage>
</organism>
<evidence type="ECO:0000313" key="1">
    <source>
        <dbReference type="EMBL" id="NOU74503.1"/>
    </source>
</evidence>
<reference evidence="1 2" key="1">
    <citation type="submission" date="2019-10" db="EMBL/GenBank/DDBJ databases">
        <title>Description of Paenibacillus terrestris sp. nov.</title>
        <authorList>
            <person name="Carlier A."/>
            <person name="Qi S."/>
        </authorList>
    </citation>
    <scope>NUCLEOTIDE SEQUENCE [LARGE SCALE GENOMIC DNA]</scope>
    <source>
        <strain evidence="1 2">LMG 31458</strain>
    </source>
</reference>
<sequence length="171" mass="20582">MGYYSHTSVSNEIANYMHWHWMLDNQFRLLHRLHSDIDQQLKFINGLAINIESEITSITRINFIKKIIEEVRGLLDELSLLEKKERDMLLLTSVPFAKINIETNEMFESEVEYLLPMLRMFYQKTLRMTPLPNKKEAKELSRCLRLTIQPIENHIDRIEKEWYPAIMEWLQ</sequence>
<proteinExistence type="predicted"/>